<evidence type="ECO:0000256" key="1">
    <source>
        <dbReference type="SAM" id="MobiDB-lite"/>
    </source>
</evidence>
<reference evidence="3" key="1">
    <citation type="submission" date="2025-08" db="UniProtKB">
        <authorList>
            <consortium name="RefSeq"/>
        </authorList>
    </citation>
    <scope>IDENTIFICATION</scope>
    <source>
        <tissue evidence="3">Kidney</tissue>
    </source>
</reference>
<proteinExistence type="predicted"/>
<dbReference type="KEGG" id="pvp:105309561"/>
<dbReference type="RefSeq" id="XP_023382581.1">
    <property type="nucleotide sequence ID" value="XM_023526813.1"/>
</dbReference>
<organism evidence="2 3">
    <name type="scientific">Pteropus vampyrus</name>
    <name type="common">Large flying fox</name>
    <dbReference type="NCBI Taxonomy" id="132908"/>
    <lineage>
        <taxon>Eukaryota</taxon>
        <taxon>Metazoa</taxon>
        <taxon>Chordata</taxon>
        <taxon>Craniata</taxon>
        <taxon>Vertebrata</taxon>
        <taxon>Euteleostomi</taxon>
        <taxon>Mammalia</taxon>
        <taxon>Eutheria</taxon>
        <taxon>Laurasiatheria</taxon>
        <taxon>Chiroptera</taxon>
        <taxon>Yinpterochiroptera</taxon>
        <taxon>Pteropodoidea</taxon>
        <taxon>Pteropodidae</taxon>
        <taxon>Pteropodinae</taxon>
        <taxon>Pteropus</taxon>
    </lineage>
</organism>
<keyword evidence="2" id="KW-1185">Reference proteome</keyword>
<feature type="region of interest" description="Disordered" evidence="1">
    <location>
        <begin position="141"/>
        <end position="162"/>
    </location>
</feature>
<gene>
    <name evidence="3" type="primary">LOC105309561</name>
</gene>
<dbReference type="GeneID" id="105309561"/>
<dbReference type="AlphaFoldDB" id="A0A6P6C5D2"/>
<evidence type="ECO:0000313" key="3">
    <source>
        <dbReference type="RefSeq" id="XP_023382581.1"/>
    </source>
</evidence>
<evidence type="ECO:0000313" key="2">
    <source>
        <dbReference type="Proteomes" id="UP000515202"/>
    </source>
</evidence>
<sequence length="289" mass="32228">MSGYFLYKPPLFFIPKIKCSSKKQTLYLLTSSAADSINPCLLILQLGQLSVPSKPPCQVCQHKGSHWCSGAKPSLADQPVVDVGVSAALPRKDGDLHPPFSLSFLSHLTLAKRQQKSFCELKTFCGDFHLLPKSLLPLSTAPSPPHRPCPLQRRKKSSHTPHCCHNRNMTGFQLKPKLLSRASCPAAVLEGIACLPQLFLFYTTSLLQSLERLPTSWGEWMRNSKQTRLQLRRPWLASKTASPLSLKLSVCLPSLPKQNEELLKFSVSVKAFLYFSISLGGLYDFCMLF</sequence>
<feature type="compositionally biased region" description="Basic residues" evidence="1">
    <location>
        <begin position="152"/>
        <end position="162"/>
    </location>
</feature>
<dbReference type="Proteomes" id="UP000515202">
    <property type="component" value="Unplaced"/>
</dbReference>
<protein>
    <submittedName>
        <fullName evidence="3">Uncharacterized protein LOC105309561</fullName>
    </submittedName>
</protein>
<name>A0A6P6C5D2_PTEVA</name>
<accession>A0A6P6C5D2</accession>